<dbReference type="EMBL" id="LFNG01000023">
    <property type="protein sequence ID" value="KMQ70294.1"/>
    <property type="molecule type" value="Genomic_DNA"/>
</dbReference>
<dbReference type="AlphaFoldDB" id="A0A0J7IWV9"/>
<dbReference type="PATRIC" id="fig|1304281.5.peg.2865"/>
<dbReference type="RefSeq" id="WP_048500531.1">
    <property type="nucleotide sequence ID" value="NZ_LFNG01000023.1"/>
</dbReference>
<feature type="chain" id="PRO_5005288880" description="Lipoprotein" evidence="1">
    <location>
        <begin position="21"/>
        <end position="150"/>
    </location>
</feature>
<dbReference type="Proteomes" id="UP000035900">
    <property type="component" value="Unassembled WGS sequence"/>
</dbReference>
<dbReference type="Gene3D" id="2.40.128.640">
    <property type="match status" value="1"/>
</dbReference>
<evidence type="ECO:0000313" key="2">
    <source>
        <dbReference type="EMBL" id="KMQ70294.1"/>
    </source>
</evidence>
<evidence type="ECO:0000313" key="3">
    <source>
        <dbReference type="Proteomes" id="UP000035900"/>
    </source>
</evidence>
<comment type="caution">
    <text evidence="2">The sequence shown here is derived from an EMBL/GenBank/DDBJ whole genome shotgun (WGS) entry which is preliminary data.</text>
</comment>
<protein>
    <recommendedName>
        <fullName evidence="4">Lipoprotein</fullName>
    </recommendedName>
</protein>
<keyword evidence="3" id="KW-1185">Reference proteome</keyword>
<gene>
    <name evidence="2" type="ORF">ACM44_13270</name>
</gene>
<dbReference type="STRING" id="1304281.ACM44_13270"/>
<name>A0A0J7IWV9_9FLAO</name>
<reference evidence="2 3" key="1">
    <citation type="journal article" date="2004" name="Int. J. Syst. Evol. Microbiol.">
        <title>Kaistella koreensis gen. nov., sp. nov., a novel member of the Chryseobacterium-Bergeyella-Riemerella branch.</title>
        <authorList>
            <person name="Kim M.K."/>
            <person name="Im W.T."/>
            <person name="Shin Y.K."/>
            <person name="Lim J.H."/>
            <person name="Kim S.H."/>
            <person name="Lee B.C."/>
            <person name="Park M.Y."/>
            <person name="Lee K.Y."/>
            <person name="Lee S.T."/>
        </authorList>
    </citation>
    <scope>NUCLEOTIDE SEQUENCE [LARGE SCALE GENOMIC DNA]</scope>
    <source>
        <strain evidence="2 3">CCUG 49689</strain>
    </source>
</reference>
<dbReference type="InterPro" id="IPR007298">
    <property type="entry name" value="Cu-R_lipoprotein_NlpE"/>
</dbReference>
<sequence length="150" mass="17134">MKQLQLILAVLLLTSTSLFAQKSRTNNGYSNHPPKGMRDFDWQNIYSGVTKCANCAGLKTTLELKKGNKYILTIKAINTEDEPFVKKGTFKWKGDVIHLEGLESERTAHMYKISDTEAKQLYFWDNKIHGEDWTEYTLTRVGIVVGDTSR</sequence>
<feature type="signal peptide" evidence="1">
    <location>
        <begin position="1"/>
        <end position="20"/>
    </location>
</feature>
<dbReference type="OrthoDB" id="5348860at2"/>
<proteinExistence type="predicted"/>
<dbReference type="Pfam" id="PF04170">
    <property type="entry name" value="NlpE"/>
    <property type="match status" value="1"/>
</dbReference>
<keyword evidence="1" id="KW-0732">Signal</keyword>
<evidence type="ECO:0000256" key="1">
    <source>
        <dbReference type="SAM" id="SignalP"/>
    </source>
</evidence>
<accession>A0A0J7IWV9</accession>
<evidence type="ECO:0008006" key="4">
    <source>
        <dbReference type="Google" id="ProtNLM"/>
    </source>
</evidence>
<organism evidence="2 3">
    <name type="scientific">Chryseobacterium koreense CCUG 49689</name>
    <dbReference type="NCBI Taxonomy" id="1304281"/>
    <lineage>
        <taxon>Bacteria</taxon>
        <taxon>Pseudomonadati</taxon>
        <taxon>Bacteroidota</taxon>
        <taxon>Flavobacteriia</taxon>
        <taxon>Flavobacteriales</taxon>
        <taxon>Weeksellaceae</taxon>
        <taxon>Chryseobacterium group</taxon>
        <taxon>Chryseobacterium</taxon>
    </lineage>
</organism>